<dbReference type="EMBL" id="JANBUN010001775">
    <property type="protein sequence ID" value="KAJ2796776.1"/>
    <property type="molecule type" value="Genomic_DNA"/>
</dbReference>
<comment type="caution">
    <text evidence="1">The sequence shown here is derived from an EMBL/GenBank/DDBJ whole genome shotgun (WGS) entry which is preliminary data.</text>
</comment>
<sequence length="640" mass="67948">MSTSCGSPCYAAPELVVSDGPYVGTAVDIWSCGVILYAMLAGYLPFDDDPSNPEGDNINQLYKYILSTPLVFPDHVSSQARDLLRRMLVPNPRQRASLDEIKAHEWLRPYAATFAPPPPPPPPEAAAPTAQAHAEAMPHPVQDASARPALQGVPSVPDVSPKNPKRHTIQVDYAAAMSMPGVGDADAQVPALFTSDTIAQARAAAEAALSGEPASVSGVSSATARTRSHTEADSGAERAVPSQPKSPGAATTSALPRPRPMSMYASTEMPSDAHDEATLMPPPISAVMNMEHSGLSPVSSMDVSIRGAAHGRTRPTAFVTDSRDAAARGQPNHRSRSNSEAHGRAPQFSRTSGAVGSHHHDAGRRRGRLPEIPPILPVSSITGEELGIGVGAGIASHMPRHIEDVLFPDSPTPQSPRLASSYGAASRMKSWFNRRTSRWGVPGPEPPVSIGSVLASEKRVSPEILQHMRVHRGVIDPDALSELPPDVLFSRVLQTLDGLGFTVLRTEGLKIRVLRPRRLGEPAAPPGARPRTLSTCAEAAEDTFNVPEPPRRQSVPTVRHSPAEVQAAKRATIMDPGCPDFDLQKYASPAPEKPQRRQRTLGTALTSVRRFFGGGSSAAAASPNGHKRWLGVPWVSGSGA</sequence>
<gene>
    <name evidence="1" type="ORF">H4R21_004579</name>
</gene>
<protein>
    <submittedName>
        <fullName evidence="1">Uncharacterized protein</fullName>
    </submittedName>
</protein>
<evidence type="ECO:0000313" key="2">
    <source>
        <dbReference type="Proteomes" id="UP001140087"/>
    </source>
</evidence>
<accession>A0ACC1KXE9</accession>
<proteinExistence type="predicted"/>
<keyword evidence="2" id="KW-1185">Reference proteome</keyword>
<name>A0ACC1KXE9_9FUNG</name>
<evidence type="ECO:0000313" key="1">
    <source>
        <dbReference type="EMBL" id="KAJ2796776.1"/>
    </source>
</evidence>
<organism evidence="1 2">
    <name type="scientific">Coemansia helicoidea</name>
    <dbReference type="NCBI Taxonomy" id="1286919"/>
    <lineage>
        <taxon>Eukaryota</taxon>
        <taxon>Fungi</taxon>
        <taxon>Fungi incertae sedis</taxon>
        <taxon>Zoopagomycota</taxon>
        <taxon>Kickxellomycotina</taxon>
        <taxon>Kickxellomycetes</taxon>
        <taxon>Kickxellales</taxon>
        <taxon>Kickxellaceae</taxon>
        <taxon>Coemansia</taxon>
    </lineage>
</organism>
<dbReference type="Proteomes" id="UP001140087">
    <property type="component" value="Unassembled WGS sequence"/>
</dbReference>
<feature type="non-terminal residue" evidence="1">
    <location>
        <position position="640"/>
    </location>
</feature>
<reference evidence="1" key="1">
    <citation type="submission" date="2022-07" db="EMBL/GenBank/DDBJ databases">
        <title>Phylogenomic reconstructions and comparative analyses of Kickxellomycotina fungi.</title>
        <authorList>
            <person name="Reynolds N.K."/>
            <person name="Stajich J.E."/>
            <person name="Barry K."/>
            <person name="Grigoriev I.V."/>
            <person name="Crous P."/>
            <person name="Smith M.E."/>
        </authorList>
    </citation>
    <scope>NUCLEOTIDE SEQUENCE</scope>
    <source>
        <strain evidence="1">BCRC 34780</strain>
    </source>
</reference>